<dbReference type="InterPro" id="IPR001660">
    <property type="entry name" value="SAM"/>
</dbReference>
<evidence type="ECO:0000313" key="4">
    <source>
        <dbReference type="EMBL" id="TNN70581.1"/>
    </source>
</evidence>
<feature type="region of interest" description="Disordered" evidence="2">
    <location>
        <begin position="73"/>
        <end position="96"/>
    </location>
</feature>
<reference evidence="4 5" key="1">
    <citation type="submission" date="2019-03" db="EMBL/GenBank/DDBJ databases">
        <title>First draft genome of Liparis tanakae, snailfish: a comprehensive survey of snailfish specific genes.</title>
        <authorList>
            <person name="Kim W."/>
            <person name="Song I."/>
            <person name="Jeong J.-H."/>
            <person name="Kim D."/>
            <person name="Kim S."/>
            <person name="Ryu S."/>
            <person name="Song J.Y."/>
            <person name="Lee S.K."/>
        </authorList>
    </citation>
    <scope>NUCLEOTIDE SEQUENCE [LARGE SCALE GENOMIC DNA]</scope>
    <source>
        <tissue evidence="4">Muscle</tissue>
    </source>
</reference>
<dbReference type="SUPFAM" id="SSF47769">
    <property type="entry name" value="SAM/Pointed domain"/>
    <property type="match status" value="1"/>
</dbReference>
<dbReference type="PANTHER" id="PTHR10627">
    <property type="entry name" value="SCP160"/>
    <property type="match status" value="1"/>
</dbReference>
<dbReference type="GO" id="GO:0005737">
    <property type="term" value="C:cytoplasm"/>
    <property type="evidence" value="ECO:0007669"/>
    <property type="project" value="TreeGrafter"/>
</dbReference>
<feature type="compositionally biased region" description="Polar residues" evidence="2">
    <location>
        <begin position="195"/>
        <end position="210"/>
    </location>
</feature>
<evidence type="ECO:0000313" key="5">
    <source>
        <dbReference type="Proteomes" id="UP000314294"/>
    </source>
</evidence>
<gene>
    <name evidence="4" type="primary">bicc1-b_0</name>
    <name evidence="4" type="ORF">EYF80_019165</name>
</gene>
<name>A0A4Z2HYD2_9TELE</name>
<keyword evidence="5" id="KW-1185">Reference proteome</keyword>
<evidence type="ECO:0000256" key="2">
    <source>
        <dbReference type="SAM" id="MobiDB-lite"/>
    </source>
</evidence>
<proteinExistence type="predicted"/>
<dbReference type="Gene3D" id="1.10.150.50">
    <property type="entry name" value="Transcription Factor, Ets-1"/>
    <property type="match status" value="1"/>
</dbReference>
<feature type="domain" description="SAM" evidence="3">
    <location>
        <begin position="229"/>
        <end position="262"/>
    </location>
</feature>
<feature type="region of interest" description="Disordered" evidence="2">
    <location>
        <begin position="127"/>
        <end position="147"/>
    </location>
</feature>
<dbReference type="Proteomes" id="UP000314294">
    <property type="component" value="Unassembled WGS sequence"/>
</dbReference>
<sequence length="338" mass="35825">MKAEFSLEEAICFQGLQARQPEEDWALFLEPNEPLVKAAELLLSVFIRCFLGATASHSLNSAAPNAVLNSLNSSMNPMQSQSPSTPSPTTSLWPSSLTSTHGFSSQLLLHPAAQATLSSILLSSVQGYTQSTPSPPPGLAPIDKQPNGVPDCTKGPCTLNGHVKVGPHPSSVYGRIASASLAETVLSPAPCDSVQEASGHNPSEPRSSKSSPDDAYGLEEGTYSSALDNIDLQTFLTLTDQDLKELGITTFGARRKMLLAISDKPDDDHAGLRFASSAVRMTTESSWSLVPSTQTDSCGSFIFLITSVAGTSLSGAQLCRGQRVNSNCQVIYTANHWL</sequence>
<comment type="caution">
    <text evidence="4">The sequence shown here is derived from an EMBL/GenBank/DDBJ whole genome shotgun (WGS) entry which is preliminary data.</text>
</comment>
<protein>
    <submittedName>
        <fullName evidence="4">Protein bicaudal C 1-B</fullName>
    </submittedName>
</protein>
<evidence type="ECO:0000259" key="3">
    <source>
        <dbReference type="Pfam" id="PF00536"/>
    </source>
</evidence>
<dbReference type="Pfam" id="PF00536">
    <property type="entry name" value="SAM_1"/>
    <property type="match status" value="1"/>
</dbReference>
<organism evidence="4 5">
    <name type="scientific">Liparis tanakae</name>
    <name type="common">Tanaka's snailfish</name>
    <dbReference type="NCBI Taxonomy" id="230148"/>
    <lineage>
        <taxon>Eukaryota</taxon>
        <taxon>Metazoa</taxon>
        <taxon>Chordata</taxon>
        <taxon>Craniata</taxon>
        <taxon>Vertebrata</taxon>
        <taxon>Euteleostomi</taxon>
        <taxon>Actinopterygii</taxon>
        <taxon>Neopterygii</taxon>
        <taxon>Teleostei</taxon>
        <taxon>Neoteleostei</taxon>
        <taxon>Acanthomorphata</taxon>
        <taxon>Eupercaria</taxon>
        <taxon>Perciformes</taxon>
        <taxon>Cottioidei</taxon>
        <taxon>Cottales</taxon>
        <taxon>Liparidae</taxon>
        <taxon>Liparis</taxon>
    </lineage>
</organism>
<dbReference type="InterPro" id="IPR013761">
    <property type="entry name" value="SAM/pointed_sf"/>
</dbReference>
<dbReference type="PANTHER" id="PTHR10627:SF69">
    <property type="entry name" value="PROTEIN BICAUDAL C"/>
    <property type="match status" value="1"/>
</dbReference>
<accession>A0A4Z2HYD2</accession>
<keyword evidence="1" id="KW-0677">Repeat</keyword>
<dbReference type="EMBL" id="SRLO01000161">
    <property type="protein sequence ID" value="TNN70581.1"/>
    <property type="molecule type" value="Genomic_DNA"/>
</dbReference>
<evidence type="ECO:0000256" key="1">
    <source>
        <dbReference type="ARBA" id="ARBA00022737"/>
    </source>
</evidence>
<dbReference type="AlphaFoldDB" id="A0A4Z2HYD2"/>
<feature type="region of interest" description="Disordered" evidence="2">
    <location>
        <begin position="191"/>
        <end position="219"/>
    </location>
</feature>